<dbReference type="InterPro" id="IPR045829">
    <property type="entry name" value="PKD_6"/>
</dbReference>
<dbReference type="InterPro" id="IPR000757">
    <property type="entry name" value="Beta-glucanase-like"/>
</dbReference>
<evidence type="ECO:0000313" key="4">
    <source>
        <dbReference type="EMBL" id="NLR91656.1"/>
    </source>
</evidence>
<feature type="chain" id="PRO_5030748533" evidence="2">
    <location>
        <begin position="28"/>
        <end position="728"/>
    </location>
</feature>
<dbReference type="InterPro" id="IPR013320">
    <property type="entry name" value="ConA-like_dom_sf"/>
</dbReference>
<dbReference type="Gene3D" id="2.60.120.260">
    <property type="entry name" value="Galactose-binding domain-like"/>
    <property type="match status" value="1"/>
</dbReference>
<evidence type="ECO:0000313" key="5">
    <source>
        <dbReference type="Proteomes" id="UP000585050"/>
    </source>
</evidence>
<dbReference type="Pfam" id="PF00722">
    <property type="entry name" value="Glyco_hydro_16"/>
    <property type="match status" value="1"/>
</dbReference>
<dbReference type="InterPro" id="IPR026444">
    <property type="entry name" value="Secre_tail"/>
</dbReference>
<dbReference type="EMBL" id="JABAIL010000003">
    <property type="protein sequence ID" value="NLR91656.1"/>
    <property type="molecule type" value="Genomic_DNA"/>
</dbReference>
<feature type="signal peptide" evidence="2">
    <location>
        <begin position="1"/>
        <end position="27"/>
    </location>
</feature>
<dbReference type="InterPro" id="IPR050546">
    <property type="entry name" value="Glycosyl_Hydrlase_16"/>
</dbReference>
<dbReference type="PROSITE" id="PS51762">
    <property type="entry name" value="GH16_2"/>
    <property type="match status" value="1"/>
</dbReference>
<dbReference type="SUPFAM" id="SSF49785">
    <property type="entry name" value="Galactose-binding domain-like"/>
    <property type="match status" value="1"/>
</dbReference>
<dbReference type="Proteomes" id="UP000585050">
    <property type="component" value="Unassembled WGS sequence"/>
</dbReference>
<keyword evidence="4" id="KW-0378">Hydrolase</keyword>
<evidence type="ECO:0000256" key="1">
    <source>
        <dbReference type="ARBA" id="ARBA00006865"/>
    </source>
</evidence>
<dbReference type="NCBIfam" id="TIGR04183">
    <property type="entry name" value="Por_Secre_tail"/>
    <property type="match status" value="1"/>
</dbReference>
<protein>
    <submittedName>
        <fullName evidence="4">Family 16 glycosylhydrolase</fullName>
    </submittedName>
</protein>
<comment type="similarity">
    <text evidence="1">Belongs to the glycosyl hydrolase 16 family.</text>
</comment>
<keyword evidence="5" id="KW-1185">Reference proteome</keyword>
<comment type="caution">
    <text evidence="4">The sequence shown here is derived from an EMBL/GenBank/DDBJ whole genome shotgun (WGS) entry which is preliminary data.</text>
</comment>
<dbReference type="SUPFAM" id="SSF49899">
    <property type="entry name" value="Concanavalin A-like lectins/glucanases"/>
    <property type="match status" value="1"/>
</dbReference>
<dbReference type="Gene3D" id="2.60.120.200">
    <property type="match status" value="1"/>
</dbReference>
<keyword evidence="2" id="KW-0732">Signal</keyword>
<dbReference type="GO" id="GO:0005975">
    <property type="term" value="P:carbohydrate metabolic process"/>
    <property type="evidence" value="ECO:0007669"/>
    <property type="project" value="InterPro"/>
</dbReference>
<dbReference type="GO" id="GO:0004553">
    <property type="term" value="F:hydrolase activity, hydrolyzing O-glycosyl compounds"/>
    <property type="evidence" value="ECO:0007669"/>
    <property type="project" value="InterPro"/>
</dbReference>
<dbReference type="RefSeq" id="WP_168882372.1">
    <property type="nucleotide sequence ID" value="NZ_JABAIL010000003.1"/>
</dbReference>
<gene>
    <name evidence="4" type="ORF">HGP29_10590</name>
</gene>
<accession>A0A7X8SK27</accession>
<dbReference type="PANTHER" id="PTHR10963:SF55">
    <property type="entry name" value="GLYCOSIDE HYDROLASE FAMILY 16 PROTEIN"/>
    <property type="match status" value="1"/>
</dbReference>
<feature type="domain" description="GH16" evidence="3">
    <location>
        <begin position="41"/>
        <end position="287"/>
    </location>
</feature>
<reference evidence="4 5" key="1">
    <citation type="submission" date="2020-04" db="EMBL/GenBank/DDBJ databases">
        <title>Flammeovirga sp. SR4, a novel species isolated from seawater.</title>
        <authorList>
            <person name="Wang X."/>
        </authorList>
    </citation>
    <scope>NUCLEOTIDE SEQUENCE [LARGE SCALE GENOMIC DNA]</scope>
    <source>
        <strain evidence="4 5">SR4</strain>
    </source>
</reference>
<sequence length="728" mass="81565">MKIYYSLVIKTLLILSSLLLFTKNANAQNLSCRELLWSDEFDYTGAPDPSIWVHEIMGVGANNNELQAYVNDRKNSRVEDGLLIIEATESETENEYASARLFSNTPGHRTLHGRIEVRAKLPSGRGTWPAIWMMPENWQNSNYGGGGWPNTGEIDIMEHVGYEEGVVHATTHTYKYNWGQGTQKTDKITVPTVTTEFHNYVVEWTPNRMEFYVDDALFFTTYNDGTGWEAWPFTQPFAVLLNVAVGGDWGGAVKVDNDLGVDVTIFDREEGVKMLVDYVRVYEVKDHLIGESLLETNATVTFTASEGKDSYNWHVPEGYTILSGEGTNTIEVQVSDESGGVSVDMETSCGTTSDVIEVLVRNNLETEVDYIIDDFSTDQLEEYNPPTGDNNFTLSLEEEALRIDYTVNRPEYYPRITKDFDAILDLSNHAKLSVKVKLENNNPNANFRIDLVDFHGYATNEIPFEPEVTKDGEWYTYTWDFNGKWKSGYPDPGTLVDRTMISGMEIFVNFGNTSSGSGVIWVDDITLSYTESAAEEVFVYAIETTTTESENNEVYGQATITIYDNLNQPVNGATVEGTFGGSFNEDFSGVTGEDGKVTLTTSSTTSDQSFEVCVEGVDYTNLTYNASLNTVSCSTNNSVISNTDETKFDSSLIDVYPNPANQNLNIKLRRNMEIDTLALIDIYGRIIYEKSDLNTPQININVAHLDTGLYFIRISSNKNDLIERVLIN</sequence>
<name>A0A7X8SK27_9BACT</name>
<dbReference type="CDD" id="cd08023">
    <property type="entry name" value="GH16_laminarinase_like"/>
    <property type="match status" value="1"/>
</dbReference>
<dbReference type="InterPro" id="IPR008979">
    <property type="entry name" value="Galactose-bd-like_sf"/>
</dbReference>
<organism evidence="4 5">
    <name type="scientific">Flammeovirga agarivorans</name>
    <dbReference type="NCBI Taxonomy" id="2726742"/>
    <lineage>
        <taxon>Bacteria</taxon>
        <taxon>Pseudomonadati</taxon>
        <taxon>Bacteroidota</taxon>
        <taxon>Cytophagia</taxon>
        <taxon>Cytophagales</taxon>
        <taxon>Flammeovirgaceae</taxon>
        <taxon>Flammeovirga</taxon>
    </lineage>
</organism>
<evidence type="ECO:0000256" key="2">
    <source>
        <dbReference type="SAM" id="SignalP"/>
    </source>
</evidence>
<proteinExistence type="inferred from homology"/>
<dbReference type="Pfam" id="PF19408">
    <property type="entry name" value="PKD_6"/>
    <property type="match status" value="1"/>
</dbReference>
<dbReference type="Pfam" id="PF18962">
    <property type="entry name" value="Por_Secre_tail"/>
    <property type="match status" value="1"/>
</dbReference>
<evidence type="ECO:0000259" key="3">
    <source>
        <dbReference type="PROSITE" id="PS51762"/>
    </source>
</evidence>
<dbReference type="AlphaFoldDB" id="A0A7X8SK27"/>
<dbReference type="PANTHER" id="PTHR10963">
    <property type="entry name" value="GLYCOSYL HYDROLASE-RELATED"/>
    <property type="match status" value="1"/>
</dbReference>